<dbReference type="InterPro" id="IPR036179">
    <property type="entry name" value="Ig-like_dom_sf"/>
</dbReference>
<dbReference type="InParanoid" id="A0A6P8VN51"/>
<accession>A0A6P8VN51</accession>
<dbReference type="InterPro" id="IPR003599">
    <property type="entry name" value="Ig_sub"/>
</dbReference>
<dbReference type="SMART" id="SM00409">
    <property type="entry name" value="IG"/>
    <property type="match status" value="3"/>
</dbReference>
<dbReference type="InterPro" id="IPR007110">
    <property type="entry name" value="Ig-like_dom"/>
</dbReference>
<reference evidence="11" key="1">
    <citation type="submission" date="2025-08" db="UniProtKB">
        <authorList>
            <consortium name="RefSeq"/>
        </authorList>
    </citation>
    <scope>IDENTIFICATION</scope>
</reference>
<dbReference type="OrthoDB" id="9940746at2759"/>
<dbReference type="SUPFAM" id="SSF48726">
    <property type="entry name" value="Immunoglobulin"/>
    <property type="match status" value="2"/>
</dbReference>
<dbReference type="GeneID" id="117559409"/>
<dbReference type="PROSITE" id="PS50835">
    <property type="entry name" value="IG_LIKE"/>
    <property type="match status" value="3"/>
</dbReference>
<feature type="transmembrane region" description="Helical" evidence="7">
    <location>
        <begin position="320"/>
        <end position="341"/>
    </location>
</feature>
<name>A0A6P8VN51_GYMAC</name>
<dbReference type="PANTHER" id="PTHR11890:SF6">
    <property type="entry name" value="INTERLEUKIN-18 RECEPTOR 1"/>
    <property type="match status" value="1"/>
</dbReference>
<evidence type="ECO:0000313" key="11">
    <source>
        <dbReference type="RefSeq" id="XP_034092059.1"/>
    </source>
</evidence>
<dbReference type="AlphaFoldDB" id="A0A6P8VN51"/>
<dbReference type="Proteomes" id="UP000515161">
    <property type="component" value="Unplaced"/>
</dbReference>
<feature type="signal peptide" evidence="8">
    <location>
        <begin position="1"/>
        <end position="23"/>
    </location>
</feature>
<keyword evidence="6" id="KW-0393">Immunoglobulin domain</keyword>
<evidence type="ECO:0000256" key="4">
    <source>
        <dbReference type="ARBA" id="ARBA00023157"/>
    </source>
</evidence>
<organism evidence="10 11">
    <name type="scientific">Gymnodraco acuticeps</name>
    <name type="common">Antarctic dragonfish</name>
    <dbReference type="NCBI Taxonomy" id="8218"/>
    <lineage>
        <taxon>Eukaryota</taxon>
        <taxon>Metazoa</taxon>
        <taxon>Chordata</taxon>
        <taxon>Craniata</taxon>
        <taxon>Vertebrata</taxon>
        <taxon>Euteleostomi</taxon>
        <taxon>Actinopterygii</taxon>
        <taxon>Neopterygii</taxon>
        <taxon>Teleostei</taxon>
        <taxon>Neoteleostei</taxon>
        <taxon>Acanthomorphata</taxon>
        <taxon>Eupercaria</taxon>
        <taxon>Perciformes</taxon>
        <taxon>Notothenioidei</taxon>
        <taxon>Bathydraconidae</taxon>
        <taxon>Gymnodraco</taxon>
    </lineage>
</organism>
<evidence type="ECO:0000256" key="5">
    <source>
        <dbReference type="ARBA" id="ARBA00023180"/>
    </source>
</evidence>
<evidence type="ECO:0000256" key="2">
    <source>
        <dbReference type="ARBA" id="ARBA00022729"/>
    </source>
</evidence>
<evidence type="ECO:0000256" key="8">
    <source>
        <dbReference type="SAM" id="SignalP"/>
    </source>
</evidence>
<dbReference type="PRINTS" id="PR01536">
    <property type="entry name" value="INTRLKN1R12F"/>
</dbReference>
<evidence type="ECO:0000256" key="3">
    <source>
        <dbReference type="ARBA" id="ARBA00022737"/>
    </source>
</evidence>
<dbReference type="InterPro" id="IPR013783">
    <property type="entry name" value="Ig-like_fold"/>
</dbReference>
<keyword evidence="7" id="KW-0812">Transmembrane</keyword>
<keyword evidence="7" id="KW-1133">Transmembrane helix</keyword>
<dbReference type="InterPro" id="IPR004074">
    <property type="entry name" value="IL-1_rcpt_I/II-typ"/>
</dbReference>
<keyword evidence="7" id="KW-0472">Membrane</keyword>
<keyword evidence="3" id="KW-0677">Repeat</keyword>
<dbReference type="InterPro" id="IPR013151">
    <property type="entry name" value="Immunoglobulin_dom"/>
</dbReference>
<sequence>MEKVLVLPLFLLLSALTEIYVEAGEMVALYCRLNGEDNHRDAELIWTSPPSQEMDQTPNMSSAEQRHRDLLVHGRSLVILNATANHQGNYSCSLGNTSSQLWFRLRVCTKQSRGCEQRSRYPHPCHSQEACQLNCPDVNTPAVTLNITSNGVIWYKEGESTPKASYFSSVEEKDHGVYTCTRSYLYYGNIYNMTFTVVLDIQPKERLRLPPVIISPKSGVIHVNLGSPKVIDCKALMDSEFDEVFWFSTDSFVETNSSFPVFYNYTKEIHGEEIKMTASLVFKKVSDEDLLKNYTCKLQTVTGPSTSVTISLSQKHSPSYVPLALSIVGFVVMILAVVVYVRFKMISVRTNQTI</sequence>
<feature type="domain" description="Ig-like" evidence="9">
    <location>
        <begin position="127"/>
        <end position="196"/>
    </location>
</feature>
<dbReference type="InterPro" id="IPR015621">
    <property type="entry name" value="IL-1_rcpt_fam"/>
</dbReference>
<dbReference type="PANTHER" id="PTHR11890">
    <property type="entry name" value="INTERLEUKIN-1 RECEPTOR FAMILY MEMBER"/>
    <property type="match status" value="1"/>
</dbReference>
<feature type="chain" id="PRO_5028234507" evidence="8">
    <location>
        <begin position="24"/>
        <end position="354"/>
    </location>
</feature>
<dbReference type="RefSeq" id="XP_034092059.1">
    <property type="nucleotide sequence ID" value="XM_034236168.1"/>
</dbReference>
<comment type="similarity">
    <text evidence="1">Belongs to the interleukin-1 receptor family.</text>
</comment>
<evidence type="ECO:0000259" key="9">
    <source>
        <dbReference type="PROSITE" id="PS50835"/>
    </source>
</evidence>
<evidence type="ECO:0000313" key="10">
    <source>
        <dbReference type="Proteomes" id="UP000515161"/>
    </source>
</evidence>
<gene>
    <name evidence="11" type="primary">LOC117559409</name>
</gene>
<keyword evidence="4" id="KW-1015">Disulfide bond</keyword>
<evidence type="ECO:0000256" key="1">
    <source>
        <dbReference type="ARBA" id="ARBA00009752"/>
    </source>
</evidence>
<keyword evidence="10" id="KW-1185">Reference proteome</keyword>
<protein>
    <submittedName>
        <fullName evidence="11">Interleukin-1 receptor accessory protein-like</fullName>
    </submittedName>
</protein>
<keyword evidence="2 8" id="KW-0732">Signal</keyword>
<dbReference type="GO" id="GO:0004908">
    <property type="term" value="F:interleukin-1 receptor activity"/>
    <property type="evidence" value="ECO:0007669"/>
    <property type="project" value="InterPro"/>
</dbReference>
<dbReference type="Gene3D" id="2.60.40.10">
    <property type="entry name" value="Immunoglobulins"/>
    <property type="match status" value="3"/>
</dbReference>
<dbReference type="KEGG" id="gacu:117559409"/>
<proteinExistence type="inferred from homology"/>
<evidence type="ECO:0000256" key="7">
    <source>
        <dbReference type="SAM" id="Phobius"/>
    </source>
</evidence>
<dbReference type="Pfam" id="PF00047">
    <property type="entry name" value="ig"/>
    <property type="match status" value="1"/>
</dbReference>
<keyword evidence="5" id="KW-0325">Glycoprotein</keyword>
<evidence type="ECO:0000256" key="6">
    <source>
        <dbReference type="ARBA" id="ARBA00023319"/>
    </source>
</evidence>
<feature type="domain" description="Ig-like" evidence="9">
    <location>
        <begin position="8"/>
        <end position="99"/>
    </location>
</feature>
<feature type="domain" description="Ig-like" evidence="9">
    <location>
        <begin position="210"/>
        <end position="311"/>
    </location>
</feature>